<dbReference type="EMBL" id="CAJNRD030001123">
    <property type="protein sequence ID" value="CAG5101874.1"/>
    <property type="molecule type" value="Genomic_DNA"/>
</dbReference>
<protein>
    <submittedName>
        <fullName evidence="2">Uncharacterized protein</fullName>
    </submittedName>
</protein>
<gene>
    <name evidence="2" type="ORF">HICCMSTLAB_LOCUS10733</name>
</gene>
<feature type="region of interest" description="Disordered" evidence="1">
    <location>
        <begin position="99"/>
        <end position="120"/>
    </location>
</feature>
<dbReference type="OrthoDB" id="10493832at2759"/>
<evidence type="ECO:0000256" key="1">
    <source>
        <dbReference type="SAM" id="MobiDB-lite"/>
    </source>
</evidence>
<comment type="caution">
    <text evidence="2">The sequence shown here is derived from an EMBL/GenBank/DDBJ whole genome shotgun (WGS) entry which is preliminary data.</text>
</comment>
<sequence>MYFVREALKKFVTTFLEWSHGKKLEGKSEDDVWIKDAKVKIVNGERQYEIRIKSFENDKERKSYSHCDCMIQVKTNAPDPYEMDCYVFKDGEIKGIMGNKGIKKRGGLYGNESDAEEDGQ</sequence>
<reference evidence="2" key="1">
    <citation type="submission" date="2021-04" db="EMBL/GenBank/DDBJ databases">
        <authorList>
            <person name="Chebbi M.A.C M."/>
        </authorList>
    </citation>
    <scope>NUCLEOTIDE SEQUENCE</scope>
</reference>
<dbReference type="Proteomes" id="UP000786811">
    <property type="component" value="Unassembled WGS sequence"/>
</dbReference>
<dbReference type="AlphaFoldDB" id="A0A8J2HLZ0"/>
<proteinExistence type="predicted"/>
<name>A0A8J2HLZ0_COTCN</name>
<keyword evidence="3" id="KW-1185">Reference proteome</keyword>
<evidence type="ECO:0000313" key="2">
    <source>
        <dbReference type="EMBL" id="CAG5101874.1"/>
    </source>
</evidence>
<accession>A0A8J2HLZ0</accession>
<organism evidence="2 3">
    <name type="scientific">Cotesia congregata</name>
    <name type="common">Parasitoid wasp</name>
    <name type="synonym">Apanteles congregatus</name>
    <dbReference type="NCBI Taxonomy" id="51543"/>
    <lineage>
        <taxon>Eukaryota</taxon>
        <taxon>Metazoa</taxon>
        <taxon>Ecdysozoa</taxon>
        <taxon>Arthropoda</taxon>
        <taxon>Hexapoda</taxon>
        <taxon>Insecta</taxon>
        <taxon>Pterygota</taxon>
        <taxon>Neoptera</taxon>
        <taxon>Endopterygota</taxon>
        <taxon>Hymenoptera</taxon>
        <taxon>Apocrita</taxon>
        <taxon>Ichneumonoidea</taxon>
        <taxon>Braconidae</taxon>
        <taxon>Microgastrinae</taxon>
        <taxon>Cotesia</taxon>
    </lineage>
</organism>
<evidence type="ECO:0000313" key="3">
    <source>
        <dbReference type="Proteomes" id="UP000786811"/>
    </source>
</evidence>